<dbReference type="PROSITE" id="PS00330">
    <property type="entry name" value="HEMOLYSIN_CALCIUM"/>
    <property type="match status" value="1"/>
</dbReference>
<dbReference type="EMBL" id="CP021056">
    <property type="protein sequence ID" value="QXE24289.1"/>
    <property type="molecule type" value="Genomic_DNA"/>
</dbReference>
<name>A0A975T8Y7_9NOST</name>
<accession>A0A975T8Y7</accession>
<organism evidence="1 2">
    <name type="scientific">Richelia sinica FACHB-800</name>
    <dbReference type="NCBI Taxonomy" id="1357546"/>
    <lineage>
        <taxon>Bacteria</taxon>
        <taxon>Bacillati</taxon>
        <taxon>Cyanobacteriota</taxon>
        <taxon>Cyanophyceae</taxon>
        <taxon>Nostocales</taxon>
        <taxon>Nostocaceae</taxon>
        <taxon>Richelia</taxon>
    </lineage>
</organism>
<evidence type="ECO:0000313" key="1">
    <source>
        <dbReference type="EMBL" id="QXE24289.1"/>
    </source>
</evidence>
<dbReference type="RefSeq" id="WP_217312802.1">
    <property type="nucleotide sequence ID" value="NZ_CP021056.1"/>
</dbReference>
<dbReference type="Proteomes" id="UP000683511">
    <property type="component" value="Chromosome"/>
</dbReference>
<gene>
    <name evidence="1" type="ORF">B6N60_02993</name>
</gene>
<evidence type="ECO:0000313" key="2">
    <source>
        <dbReference type="Proteomes" id="UP000683511"/>
    </source>
</evidence>
<sequence>MEEFLGHSSGDTIIKDSTGSNTLNFSNTTLTNIAEVDASSGNDTVIASHLSSMKIRGGAGNDNLIAGSQTVTFVYDGTSNGFDSFNNGSGISTILAEADGTIIGLASGFNNGVDQIDINGKTNVKVIGTGGNDTLNFANVTVLNNPDTFELNGGNGNDTINGTNSDDRIVGSAGRDTLIGGGGVDSFVFNAQSDSRFNSGDRIADFDATNGEKIILNAITGGIGSFNAGGGFTTGGISNQAIFLGNQLRVDLNANGVFDTSDLEINFTAITGAFSAANIVF</sequence>
<proteinExistence type="predicted"/>
<reference evidence="1" key="1">
    <citation type="submission" date="2017-04" db="EMBL/GenBank/DDBJ databases">
        <title>Genome deletions in a multicellular cyanobacterial endosymbiont for morphological adaptation in marine diatoms.</title>
        <authorList>
            <person name="Wang Y."/>
            <person name="Gao H."/>
            <person name="Li R."/>
            <person name="Xu X."/>
        </authorList>
    </citation>
    <scope>NUCLEOTIDE SEQUENCE</scope>
    <source>
        <strain evidence="1">FACHB 800</strain>
    </source>
</reference>
<dbReference type="AlphaFoldDB" id="A0A975T8Y7"/>
<dbReference type="InterPro" id="IPR001343">
    <property type="entry name" value="Hemolysn_Ca-bd"/>
</dbReference>
<dbReference type="InterPro" id="IPR018511">
    <property type="entry name" value="Hemolysin-typ_Ca-bd_CS"/>
</dbReference>
<dbReference type="GO" id="GO:0005509">
    <property type="term" value="F:calcium ion binding"/>
    <property type="evidence" value="ECO:0007669"/>
    <property type="project" value="InterPro"/>
</dbReference>
<dbReference type="Pfam" id="PF00353">
    <property type="entry name" value="HemolysinCabind"/>
    <property type="match status" value="2"/>
</dbReference>
<dbReference type="KEGG" id="rsin:B6N60_02993"/>
<keyword evidence="2" id="KW-1185">Reference proteome</keyword>
<protein>
    <submittedName>
        <fullName evidence="1">Hemolysin-type calcium-binding region</fullName>
    </submittedName>
</protein>